<keyword evidence="8" id="KW-0812">Transmembrane</keyword>
<evidence type="ECO:0000256" key="4">
    <source>
        <dbReference type="ARBA" id="ARBA00022741"/>
    </source>
</evidence>
<dbReference type="EMBL" id="CP059491">
    <property type="protein sequence ID" value="QMT00133.1"/>
    <property type="molecule type" value="Genomic_DNA"/>
</dbReference>
<dbReference type="GO" id="GO:0004674">
    <property type="term" value="F:protein serine/threonine kinase activity"/>
    <property type="evidence" value="ECO:0007669"/>
    <property type="project" value="UniProtKB-KW"/>
</dbReference>
<dbReference type="SUPFAM" id="SSF56112">
    <property type="entry name" value="Protein kinase-like (PK-like)"/>
    <property type="match status" value="1"/>
</dbReference>
<feature type="compositionally biased region" description="Pro residues" evidence="7">
    <location>
        <begin position="402"/>
        <end position="413"/>
    </location>
</feature>
<dbReference type="RefSeq" id="WP_219849385.1">
    <property type="nucleotide sequence ID" value="NZ_CP059491.1"/>
</dbReference>
<evidence type="ECO:0000256" key="1">
    <source>
        <dbReference type="ARBA" id="ARBA00012513"/>
    </source>
</evidence>
<keyword evidence="4" id="KW-0547">Nucleotide-binding</keyword>
<evidence type="ECO:0000256" key="6">
    <source>
        <dbReference type="ARBA" id="ARBA00022840"/>
    </source>
</evidence>
<dbReference type="PROSITE" id="PS00108">
    <property type="entry name" value="PROTEIN_KINASE_ST"/>
    <property type="match status" value="1"/>
</dbReference>
<dbReference type="PROSITE" id="PS50011">
    <property type="entry name" value="PROTEIN_KINASE_DOM"/>
    <property type="match status" value="1"/>
</dbReference>
<feature type="domain" description="Protein kinase" evidence="9">
    <location>
        <begin position="11"/>
        <end position="288"/>
    </location>
</feature>
<keyword evidence="8" id="KW-1133">Transmembrane helix</keyword>
<evidence type="ECO:0000313" key="11">
    <source>
        <dbReference type="Proteomes" id="UP000515663"/>
    </source>
</evidence>
<dbReference type="Gene3D" id="3.30.200.20">
    <property type="entry name" value="Phosphorylase Kinase, domain 1"/>
    <property type="match status" value="1"/>
</dbReference>
<dbReference type="InterPro" id="IPR000719">
    <property type="entry name" value="Prot_kinase_dom"/>
</dbReference>
<keyword evidence="6" id="KW-0067">ATP-binding</keyword>
<evidence type="ECO:0000256" key="5">
    <source>
        <dbReference type="ARBA" id="ARBA00022777"/>
    </source>
</evidence>
<feature type="compositionally biased region" description="Basic and acidic residues" evidence="7">
    <location>
        <begin position="347"/>
        <end position="363"/>
    </location>
</feature>
<feature type="transmembrane region" description="Helical" evidence="8">
    <location>
        <begin position="509"/>
        <end position="529"/>
    </location>
</feature>
<dbReference type="Pfam" id="PF00069">
    <property type="entry name" value="Pkinase"/>
    <property type="match status" value="1"/>
</dbReference>
<dbReference type="SMART" id="SM00220">
    <property type="entry name" value="S_TKc"/>
    <property type="match status" value="1"/>
</dbReference>
<keyword evidence="3" id="KW-0808">Transferase</keyword>
<reference evidence="11" key="1">
    <citation type="submission" date="2020-07" db="EMBL/GenBank/DDBJ databases">
        <title>novel species isolated from the respiratory tract of Marmot.</title>
        <authorList>
            <person name="Zhang G."/>
        </authorList>
    </citation>
    <scope>NUCLEOTIDE SEQUENCE [LARGE SCALE GENOMIC DNA]</scope>
    <source>
        <strain evidence="11">686</strain>
    </source>
</reference>
<evidence type="ECO:0000313" key="10">
    <source>
        <dbReference type="EMBL" id="QMT00133.1"/>
    </source>
</evidence>
<dbReference type="AlphaFoldDB" id="A0A7D7RMW7"/>
<keyword evidence="5 10" id="KW-0418">Kinase</keyword>
<dbReference type="InterPro" id="IPR011009">
    <property type="entry name" value="Kinase-like_dom_sf"/>
</dbReference>
<protein>
    <recommendedName>
        <fullName evidence="1">non-specific serine/threonine protein kinase</fullName>
        <ecNumber evidence="1">2.7.11.1</ecNumber>
    </recommendedName>
</protein>
<dbReference type="EC" id="2.7.11.1" evidence="1"/>
<name>A0A7D7RMW7_9ACTN</name>
<dbReference type="GO" id="GO:0005524">
    <property type="term" value="F:ATP binding"/>
    <property type="evidence" value="ECO:0007669"/>
    <property type="project" value="UniProtKB-KW"/>
</dbReference>
<keyword evidence="8" id="KW-0472">Membrane</keyword>
<proteinExistence type="predicted"/>
<dbReference type="Proteomes" id="UP000515663">
    <property type="component" value="Chromosome"/>
</dbReference>
<dbReference type="KEGG" id="gji:H1R19_14450"/>
<evidence type="ECO:0000256" key="7">
    <source>
        <dbReference type="SAM" id="MobiDB-lite"/>
    </source>
</evidence>
<keyword evidence="11" id="KW-1185">Reference proteome</keyword>
<dbReference type="Gene3D" id="1.10.510.10">
    <property type="entry name" value="Transferase(Phosphotransferase) domain 1"/>
    <property type="match status" value="1"/>
</dbReference>
<gene>
    <name evidence="10" type="ORF">H1R19_14450</name>
</gene>
<organism evidence="10 11">
    <name type="scientific">Gordonia jinghuaiqii</name>
    <dbReference type="NCBI Taxonomy" id="2758710"/>
    <lineage>
        <taxon>Bacteria</taxon>
        <taxon>Bacillati</taxon>
        <taxon>Actinomycetota</taxon>
        <taxon>Actinomycetes</taxon>
        <taxon>Mycobacteriales</taxon>
        <taxon>Gordoniaceae</taxon>
        <taxon>Gordonia</taxon>
    </lineage>
</organism>
<keyword evidence="2 10" id="KW-0723">Serine/threonine-protein kinase</keyword>
<accession>A0A7D7RMW7</accession>
<feature type="region of interest" description="Disordered" evidence="7">
    <location>
        <begin position="294"/>
        <end position="500"/>
    </location>
</feature>
<dbReference type="PANTHER" id="PTHR43289:SF6">
    <property type="entry name" value="SERINE_THREONINE-PROTEIN KINASE NEKL-3"/>
    <property type="match status" value="1"/>
</dbReference>
<evidence type="ECO:0000259" key="9">
    <source>
        <dbReference type="PROSITE" id="PS50011"/>
    </source>
</evidence>
<evidence type="ECO:0000256" key="8">
    <source>
        <dbReference type="SAM" id="Phobius"/>
    </source>
</evidence>
<feature type="compositionally biased region" description="Low complexity" evidence="7">
    <location>
        <begin position="388"/>
        <end position="401"/>
    </location>
</feature>
<dbReference type="PANTHER" id="PTHR43289">
    <property type="entry name" value="MITOGEN-ACTIVATED PROTEIN KINASE KINASE KINASE 20-RELATED"/>
    <property type="match status" value="1"/>
</dbReference>
<dbReference type="InterPro" id="IPR008271">
    <property type="entry name" value="Ser/Thr_kinase_AS"/>
</dbReference>
<sequence length="530" mass="55640">MLEPGTLVAGYRVERVLGSGGMGAVFLARHPELPRYDALKVLKASAGLTDSNFRRRFLREAEVAATLDHPNIVTVFNRGRASVPTASGGGEADMLWIAMQYVPGTDCARELAAQGPLAPHRVAHIVSGVARGIDHANRRGLLHRDIKPANILLAEVDDESSDEEQRVLLTDFGVAKISDETEALTSVGTVLATLSYASPEQLMGRRLDGRTDQYSLAASTFHLLTGRVPFDDRDNGAVIGAHLKEPVPRASGLVPGLPPGVDEVIAQAMAKSPEERFANCRAFADALATSLRRVRPRSAVDPGAESTFDPGTESTFGPDAETVRGLTPPTGGRRQPSRAQPPGAEPFRAEPSRAEPLRADPHAPTHRATPRPAASRAAPPLPAPPESAPSKSAPSRPAPSKSAPPRPARPRPAGPAHDVTQQATPKRPSSRPATGADPMVWQHPPPNTRRQTNDHLRAAGQVSPERAAGGARPPGPGVPGADRFGFPPAGPNPAGRGGRPAGGSNRLPVVLAIVAVALLILIGIVFAVAL</sequence>
<evidence type="ECO:0000256" key="3">
    <source>
        <dbReference type="ARBA" id="ARBA00022679"/>
    </source>
</evidence>
<dbReference type="CDD" id="cd14014">
    <property type="entry name" value="STKc_PknB_like"/>
    <property type="match status" value="1"/>
</dbReference>
<evidence type="ECO:0000256" key="2">
    <source>
        <dbReference type="ARBA" id="ARBA00022527"/>
    </source>
</evidence>